<protein>
    <recommendedName>
        <fullName evidence="4">Transposase Tc1-like domain-containing protein</fullName>
    </recommendedName>
</protein>
<reference evidence="2" key="1">
    <citation type="submission" date="2025-08" db="UniProtKB">
        <authorList>
            <consortium name="Ensembl"/>
        </authorList>
    </citation>
    <scope>IDENTIFICATION</scope>
</reference>
<name>A0A8C2ZVB1_CYCLU</name>
<dbReference type="Proteomes" id="UP000694565">
    <property type="component" value="Unplaced"/>
</dbReference>
<evidence type="ECO:0000256" key="1">
    <source>
        <dbReference type="SAM" id="MobiDB-lite"/>
    </source>
</evidence>
<dbReference type="Ensembl" id="ENSCLMT00005033846.1">
    <property type="protein sequence ID" value="ENSCLMP00005032472.1"/>
    <property type="gene ID" value="ENSCLMG00005015622.1"/>
</dbReference>
<organism evidence="2 3">
    <name type="scientific">Cyclopterus lumpus</name>
    <name type="common">Lumpsucker</name>
    <dbReference type="NCBI Taxonomy" id="8103"/>
    <lineage>
        <taxon>Eukaryota</taxon>
        <taxon>Metazoa</taxon>
        <taxon>Chordata</taxon>
        <taxon>Craniata</taxon>
        <taxon>Vertebrata</taxon>
        <taxon>Euteleostomi</taxon>
        <taxon>Actinopterygii</taxon>
        <taxon>Neopterygii</taxon>
        <taxon>Teleostei</taxon>
        <taxon>Neoteleostei</taxon>
        <taxon>Acanthomorphata</taxon>
        <taxon>Eupercaria</taxon>
        <taxon>Perciformes</taxon>
        <taxon>Cottioidei</taxon>
        <taxon>Cottales</taxon>
        <taxon>Cyclopteridae</taxon>
        <taxon>Cyclopterus</taxon>
    </lineage>
</organism>
<dbReference type="AlphaFoldDB" id="A0A8C2ZVB1"/>
<reference evidence="2" key="2">
    <citation type="submission" date="2025-09" db="UniProtKB">
        <authorList>
            <consortium name="Ensembl"/>
        </authorList>
    </citation>
    <scope>IDENTIFICATION</scope>
</reference>
<feature type="compositionally biased region" description="Polar residues" evidence="1">
    <location>
        <begin position="65"/>
        <end position="74"/>
    </location>
</feature>
<keyword evidence="3" id="KW-1185">Reference proteome</keyword>
<evidence type="ECO:0000313" key="3">
    <source>
        <dbReference type="Proteomes" id="UP000694565"/>
    </source>
</evidence>
<accession>A0A8C2ZVB1</accession>
<evidence type="ECO:0008006" key="4">
    <source>
        <dbReference type="Google" id="ProtNLM"/>
    </source>
</evidence>
<evidence type="ECO:0000313" key="2">
    <source>
        <dbReference type="Ensembl" id="ENSCLMP00005032472.1"/>
    </source>
</evidence>
<feature type="region of interest" description="Disordered" evidence="1">
    <location>
        <begin position="49"/>
        <end position="87"/>
    </location>
</feature>
<proteinExistence type="predicted"/>
<sequence length="209" mass="22656">MIRSVSFVGGNELSLIDDGRKVADSMDTLSRHVFFRDAVIPIQFPSLLETGGNGDRKRSGRPKATTGSESQQLQARLHTGPSKQVSVSTVKRRLGAAGLKGRVAVRQEQEACYGATRHRQTATAAPCNTLWFTPSWSGVHPDPEQTSRLWHNYRRRKEDGRLHITGWPVSGLTPHGAGLGSTGRGGSKATFKCNTHVGTSATVLKNCPL</sequence>